<proteinExistence type="predicted"/>
<dbReference type="AlphaFoldDB" id="A0A6L2MNU8"/>
<name>A0A6L2MNU8_TANCI</name>
<organism evidence="3">
    <name type="scientific">Tanacetum cinerariifolium</name>
    <name type="common">Dalmatian daisy</name>
    <name type="synonym">Chrysanthemum cinerariifolium</name>
    <dbReference type="NCBI Taxonomy" id="118510"/>
    <lineage>
        <taxon>Eukaryota</taxon>
        <taxon>Viridiplantae</taxon>
        <taxon>Streptophyta</taxon>
        <taxon>Embryophyta</taxon>
        <taxon>Tracheophyta</taxon>
        <taxon>Spermatophyta</taxon>
        <taxon>Magnoliopsida</taxon>
        <taxon>eudicotyledons</taxon>
        <taxon>Gunneridae</taxon>
        <taxon>Pentapetalae</taxon>
        <taxon>asterids</taxon>
        <taxon>campanulids</taxon>
        <taxon>Asterales</taxon>
        <taxon>Asteraceae</taxon>
        <taxon>Asteroideae</taxon>
        <taxon>Anthemideae</taxon>
        <taxon>Anthemidinae</taxon>
        <taxon>Tanacetum</taxon>
    </lineage>
</organism>
<keyword evidence="1" id="KW-0175">Coiled coil</keyword>
<gene>
    <name evidence="3" type="ORF">Tci_046032</name>
</gene>
<accession>A0A6L2MNU8</accession>
<dbReference type="EMBL" id="BKCJ010006811">
    <property type="protein sequence ID" value="GEU74054.1"/>
    <property type="molecule type" value="Genomic_DNA"/>
</dbReference>
<sequence length="559" mass="63097">MSIEILSPQPVTPTIAEQRLARKNELKIRGTLLMALPDKHQLKFNINKYAKSLMEAIEKQFGGKKETKKVQKTLLKQQYENFNRSSSKNLDQIHDRIQKLISQLEILKESLSQEDINLKFLRSLPTEWITHTLISRNKTYLEEQSLDDLFNSLKIYEAKVKSSSSTSPTTQKIGFVSSQNTDNTTESISIVTSVFAASTKVPIFALLSVDTLSDVVIYSFFANGHVDYESKEISLEDKKESRSKWNYFYRANEELTNYALMAFSSLSSLSSDNEVVSCSKVCTEAYATLQSHYAKLTNDLRKSQFDVLSYKTDLESVEARIVVYQQNETTSSKNLSKLLASQTTDKTGLGYDNQVFHGTMFNCDDLLSSDSDVSMPSSPEYDMYQSGEGYHVVPPLYTGTFMPPKLDLVFHDAPTVNETVPTTLHNAPSFVQPTKHVKTPRPSVEHLIPIATLRKYIPKPRAVLTRSRLVPLTAARPVNTVVPQPNVTRPRPAKTVVTKPHSPPRRTINHRPSPTPSNFPQKVTTVKAPWVNAVKGVKGNWVWKHKCPILDHVSRHTSF</sequence>
<feature type="compositionally biased region" description="Polar residues" evidence="2">
    <location>
        <begin position="510"/>
        <end position="522"/>
    </location>
</feature>
<evidence type="ECO:0000256" key="1">
    <source>
        <dbReference type="SAM" id="Coils"/>
    </source>
</evidence>
<reference evidence="3" key="1">
    <citation type="journal article" date="2019" name="Sci. Rep.">
        <title>Draft genome of Tanacetum cinerariifolium, the natural source of mosquito coil.</title>
        <authorList>
            <person name="Yamashiro T."/>
            <person name="Shiraishi A."/>
            <person name="Satake H."/>
            <person name="Nakayama K."/>
        </authorList>
    </citation>
    <scope>NUCLEOTIDE SEQUENCE</scope>
</reference>
<dbReference type="Pfam" id="PF14223">
    <property type="entry name" value="Retrotran_gag_2"/>
    <property type="match status" value="1"/>
</dbReference>
<evidence type="ECO:0000313" key="3">
    <source>
        <dbReference type="EMBL" id="GEU74054.1"/>
    </source>
</evidence>
<evidence type="ECO:0000256" key="2">
    <source>
        <dbReference type="SAM" id="MobiDB-lite"/>
    </source>
</evidence>
<protein>
    <submittedName>
        <fullName evidence="3">Uncharacterized protein</fullName>
    </submittedName>
</protein>
<feature type="coiled-coil region" evidence="1">
    <location>
        <begin position="90"/>
        <end position="117"/>
    </location>
</feature>
<comment type="caution">
    <text evidence="3">The sequence shown here is derived from an EMBL/GenBank/DDBJ whole genome shotgun (WGS) entry which is preliminary data.</text>
</comment>
<feature type="region of interest" description="Disordered" evidence="2">
    <location>
        <begin position="482"/>
        <end position="522"/>
    </location>
</feature>